<keyword evidence="3" id="KW-1185">Reference proteome</keyword>
<name>A0A9P9F985_9HYPO</name>
<feature type="compositionally biased region" description="Basic and acidic residues" evidence="1">
    <location>
        <begin position="589"/>
        <end position="608"/>
    </location>
</feature>
<feature type="compositionally biased region" description="Low complexity" evidence="1">
    <location>
        <begin position="70"/>
        <end position="85"/>
    </location>
</feature>
<feature type="region of interest" description="Disordered" evidence="1">
    <location>
        <begin position="516"/>
        <end position="619"/>
    </location>
</feature>
<reference evidence="2" key="1">
    <citation type="journal article" date="2021" name="Nat. Commun.">
        <title>Genetic determinants of endophytism in the Arabidopsis root mycobiome.</title>
        <authorList>
            <person name="Mesny F."/>
            <person name="Miyauchi S."/>
            <person name="Thiergart T."/>
            <person name="Pickel B."/>
            <person name="Atanasova L."/>
            <person name="Karlsson M."/>
            <person name="Huettel B."/>
            <person name="Barry K.W."/>
            <person name="Haridas S."/>
            <person name="Chen C."/>
            <person name="Bauer D."/>
            <person name="Andreopoulos W."/>
            <person name="Pangilinan J."/>
            <person name="LaButti K."/>
            <person name="Riley R."/>
            <person name="Lipzen A."/>
            <person name="Clum A."/>
            <person name="Drula E."/>
            <person name="Henrissat B."/>
            <person name="Kohler A."/>
            <person name="Grigoriev I.V."/>
            <person name="Martin F.M."/>
            <person name="Hacquard S."/>
        </authorList>
    </citation>
    <scope>NUCLEOTIDE SEQUENCE</scope>
    <source>
        <strain evidence="2">MPI-CAGE-AT-0147</strain>
    </source>
</reference>
<comment type="caution">
    <text evidence="2">The sequence shown here is derived from an EMBL/GenBank/DDBJ whole genome shotgun (WGS) entry which is preliminary data.</text>
</comment>
<evidence type="ECO:0000313" key="3">
    <source>
        <dbReference type="Proteomes" id="UP000738349"/>
    </source>
</evidence>
<dbReference type="EMBL" id="JAGMUV010000005">
    <property type="protein sequence ID" value="KAH7156489.1"/>
    <property type="molecule type" value="Genomic_DNA"/>
</dbReference>
<evidence type="ECO:0000313" key="2">
    <source>
        <dbReference type="EMBL" id="KAH7156489.1"/>
    </source>
</evidence>
<dbReference type="OrthoDB" id="3538943at2759"/>
<gene>
    <name evidence="2" type="ORF">EDB81DRAFT_787201</name>
</gene>
<dbReference type="Proteomes" id="UP000738349">
    <property type="component" value="Unassembled WGS sequence"/>
</dbReference>
<protein>
    <submittedName>
        <fullName evidence="2">Uncharacterized protein</fullName>
    </submittedName>
</protein>
<dbReference type="AlphaFoldDB" id="A0A9P9F985"/>
<proteinExistence type="predicted"/>
<accession>A0A9P9F985</accession>
<organism evidence="2 3">
    <name type="scientific">Dactylonectria macrodidyma</name>
    <dbReference type="NCBI Taxonomy" id="307937"/>
    <lineage>
        <taxon>Eukaryota</taxon>
        <taxon>Fungi</taxon>
        <taxon>Dikarya</taxon>
        <taxon>Ascomycota</taxon>
        <taxon>Pezizomycotina</taxon>
        <taxon>Sordariomycetes</taxon>
        <taxon>Hypocreomycetidae</taxon>
        <taxon>Hypocreales</taxon>
        <taxon>Nectriaceae</taxon>
        <taxon>Dactylonectria</taxon>
    </lineage>
</organism>
<sequence length="619" mass="69198">MTPISSSPREVSELLTRRNLTSIPKDQQVLLDEPESWAVDPKNKHHRLANVPDHVLETTKAAYIARMSASIKSQPQSQTQSPIQSMPKHISHSGSTSSPSREDLPQTQKLGPESPPDSPEIPIEWSLSPPERQPRLPRMPVESSIVHETPKGVLMAPPPRPALPFSLPSSDGLEELEVDIPQPQVLRDVPVNRAAARLNATVDLPVSSETHPTVTPPCAQPSHPTQPTIPNTVVANKPTVTLAPSEQRRERRMKAIQFSDKTPKKIQPGMNRLAPTKTFTEIESSMSTSPSSIIPATFEEPLSQGSVIQSVEMSRDIEMDDEYEEKNDEMETVVEQSQIQAPVANFYESQQVPEKVHEDIRTKASTPQITPGEDLKPFNVFTMAYPTYTENHAGTLWDFIKACVYLDWLRRRRQLRDCLYDDFIRAFADYQVYVRNARTGQQALVAIEWFNNLSGPPLFTDMVVTKENLSWILDSYHKEVAKASKIVADDDGTDEEVVEVRRLPVILDGTMDIDRHESLQRPVSTPTIPVSRPRGILTQAPPPPSPSWNSTALPSTIATPASRTRRSRTSHYLGNLASGVDSKSTPRRRTAEERAKLREHFLKRKSADSRSVPPSSRLS</sequence>
<feature type="region of interest" description="Disordered" evidence="1">
    <location>
        <begin position="67"/>
        <end position="138"/>
    </location>
</feature>
<feature type="region of interest" description="Disordered" evidence="1">
    <location>
        <begin position="207"/>
        <end position="232"/>
    </location>
</feature>
<feature type="compositionally biased region" description="Polar residues" evidence="1">
    <location>
        <begin position="222"/>
        <end position="232"/>
    </location>
</feature>
<evidence type="ECO:0000256" key="1">
    <source>
        <dbReference type="SAM" id="MobiDB-lite"/>
    </source>
</evidence>